<dbReference type="Gene3D" id="1.10.287.130">
    <property type="match status" value="1"/>
</dbReference>
<dbReference type="EC" id="2.7.13.3" evidence="2"/>
<evidence type="ECO:0000256" key="9">
    <source>
        <dbReference type="ARBA" id="ARBA00023012"/>
    </source>
</evidence>
<keyword evidence="5" id="KW-0547">Nucleotide-binding</keyword>
<reference evidence="14 15" key="1">
    <citation type="journal article" date="2015" name="Int. J. Syst. Evol. Microbiol.">
        <title>Tumebacillus algifaecis sp. nov., isolated from decomposing algal scum.</title>
        <authorList>
            <person name="Wu Y.F."/>
            <person name="Zhang B."/>
            <person name="Xing P."/>
            <person name="Wu Q.L."/>
            <person name="Liu S.J."/>
        </authorList>
    </citation>
    <scope>NUCLEOTIDE SEQUENCE [LARGE SCALE GENOMIC DNA]</scope>
    <source>
        <strain evidence="14 15">THMBR28</strain>
    </source>
</reference>
<dbReference type="EMBL" id="CP022657">
    <property type="protein sequence ID" value="ASS73736.1"/>
    <property type="molecule type" value="Genomic_DNA"/>
</dbReference>
<dbReference type="InterPro" id="IPR003661">
    <property type="entry name" value="HisK_dim/P_dom"/>
</dbReference>
<evidence type="ECO:0000313" key="14">
    <source>
        <dbReference type="EMBL" id="ASS73736.1"/>
    </source>
</evidence>
<keyword evidence="10" id="KW-0812">Transmembrane</keyword>
<dbReference type="InterPro" id="IPR035965">
    <property type="entry name" value="PAS-like_dom_sf"/>
</dbReference>
<evidence type="ECO:0000256" key="4">
    <source>
        <dbReference type="ARBA" id="ARBA00022679"/>
    </source>
</evidence>
<gene>
    <name evidence="14" type="ORF">CIG75_01270</name>
</gene>
<keyword evidence="15" id="KW-1185">Reference proteome</keyword>
<dbReference type="GO" id="GO:0000155">
    <property type="term" value="F:phosphorelay sensor kinase activity"/>
    <property type="evidence" value="ECO:0007669"/>
    <property type="project" value="InterPro"/>
</dbReference>
<dbReference type="Proteomes" id="UP000214688">
    <property type="component" value="Chromosome"/>
</dbReference>
<dbReference type="Gene3D" id="3.30.450.20">
    <property type="entry name" value="PAS domain"/>
    <property type="match status" value="1"/>
</dbReference>
<evidence type="ECO:0000313" key="15">
    <source>
        <dbReference type="Proteomes" id="UP000214688"/>
    </source>
</evidence>
<dbReference type="Pfam" id="PF00512">
    <property type="entry name" value="HisKA"/>
    <property type="match status" value="1"/>
</dbReference>
<dbReference type="InterPro" id="IPR003594">
    <property type="entry name" value="HATPase_dom"/>
</dbReference>
<dbReference type="PANTHER" id="PTHR43065:SF34">
    <property type="entry name" value="SPORULATION KINASE A"/>
    <property type="match status" value="1"/>
</dbReference>
<dbReference type="SUPFAM" id="SSF55874">
    <property type="entry name" value="ATPase domain of HSP90 chaperone/DNA topoisomerase II/histidine kinase"/>
    <property type="match status" value="1"/>
</dbReference>
<keyword evidence="3" id="KW-0597">Phosphoprotein</keyword>
<feature type="domain" description="PAC" evidence="13">
    <location>
        <begin position="138"/>
        <end position="190"/>
    </location>
</feature>
<dbReference type="GO" id="GO:0005524">
    <property type="term" value="F:ATP binding"/>
    <property type="evidence" value="ECO:0007669"/>
    <property type="project" value="UniProtKB-KW"/>
</dbReference>
<dbReference type="CDD" id="cd00130">
    <property type="entry name" value="PAS"/>
    <property type="match status" value="1"/>
</dbReference>
<dbReference type="OrthoDB" id="9815750at2"/>
<dbReference type="PRINTS" id="PR00344">
    <property type="entry name" value="BCTRLSENSOR"/>
</dbReference>
<dbReference type="PROSITE" id="PS50113">
    <property type="entry name" value="PAC"/>
    <property type="match status" value="1"/>
</dbReference>
<keyword evidence="9" id="KW-0902">Two-component regulatory system</keyword>
<dbReference type="GO" id="GO:0030435">
    <property type="term" value="P:sporulation resulting in formation of a cellular spore"/>
    <property type="evidence" value="ECO:0007669"/>
    <property type="project" value="UniProtKB-KW"/>
</dbReference>
<dbReference type="SUPFAM" id="SSF47384">
    <property type="entry name" value="Homodimeric domain of signal transducing histidine kinase"/>
    <property type="match status" value="1"/>
</dbReference>
<feature type="transmembrane region" description="Helical" evidence="10">
    <location>
        <begin position="9"/>
        <end position="27"/>
    </location>
</feature>
<dbReference type="FunFam" id="1.10.287.130:FF:000040">
    <property type="entry name" value="PAS domain-containing sensor histidine kinase"/>
    <property type="match status" value="1"/>
</dbReference>
<dbReference type="Pfam" id="PF02518">
    <property type="entry name" value="HATPase_c"/>
    <property type="match status" value="1"/>
</dbReference>
<dbReference type="AlphaFoldDB" id="A0A223CWS4"/>
<dbReference type="InterPro" id="IPR000014">
    <property type="entry name" value="PAS"/>
</dbReference>
<feature type="domain" description="PAS" evidence="12">
    <location>
        <begin position="65"/>
        <end position="135"/>
    </location>
</feature>
<evidence type="ECO:0000256" key="1">
    <source>
        <dbReference type="ARBA" id="ARBA00000085"/>
    </source>
</evidence>
<evidence type="ECO:0000256" key="3">
    <source>
        <dbReference type="ARBA" id="ARBA00022553"/>
    </source>
</evidence>
<dbReference type="SUPFAM" id="SSF55785">
    <property type="entry name" value="PYP-like sensor domain (PAS domain)"/>
    <property type="match status" value="1"/>
</dbReference>
<dbReference type="SMART" id="SM00387">
    <property type="entry name" value="HATPase_c"/>
    <property type="match status" value="1"/>
</dbReference>
<keyword evidence="10" id="KW-1133">Transmembrane helix</keyword>
<name>A0A223CWS4_9BACL</name>
<protein>
    <recommendedName>
        <fullName evidence="2">histidine kinase</fullName>
        <ecNumber evidence="2">2.7.13.3</ecNumber>
    </recommendedName>
</protein>
<evidence type="ECO:0000259" key="11">
    <source>
        <dbReference type="PROSITE" id="PS50109"/>
    </source>
</evidence>
<dbReference type="InterPro" id="IPR013656">
    <property type="entry name" value="PAS_4"/>
</dbReference>
<evidence type="ECO:0000256" key="2">
    <source>
        <dbReference type="ARBA" id="ARBA00012438"/>
    </source>
</evidence>
<feature type="transmembrane region" description="Helical" evidence="10">
    <location>
        <begin position="33"/>
        <end position="53"/>
    </location>
</feature>
<dbReference type="PROSITE" id="PS50112">
    <property type="entry name" value="PAS"/>
    <property type="match status" value="1"/>
</dbReference>
<keyword evidence="6" id="KW-0418">Kinase</keyword>
<dbReference type="InterPro" id="IPR000700">
    <property type="entry name" value="PAS-assoc_C"/>
</dbReference>
<comment type="catalytic activity">
    <reaction evidence="1">
        <text>ATP + protein L-histidine = ADP + protein N-phospho-L-histidine.</text>
        <dbReference type="EC" id="2.7.13.3"/>
    </reaction>
</comment>
<dbReference type="InterPro" id="IPR004358">
    <property type="entry name" value="Sig_transdc_His_kin-like_C"/>
</dbReference>
<evidence type="ECO:0000256" key="10">
    <source>
        <dbReference type="SAM" id="Phobius"/>
    </source>
</evidence>
<dbReference type="CDD" id="cd00082">
    <property type="entry name" value="HisKA"/>
    <property type="match status" value="1"/>
</dbReference>
<sequence>MKSFIQSKVIPVMLAFLFLLLIVFGYLKNSLLILSIAGSLAILLGVSASVLYSRAVKAEEQSRTDKEYLESFINHTTDAIGVFDLEGNLIRLNKASEVIFGYTVEEQLNRKVQTLPSEEYLEEVLAMHRHVRSGGDIKSFETVRKRKDGRLIDVSISYAPIRDRNGNVVAYANILRDINELKRTEELLRNTEKLLLIGELAAGVAHEIRNPLASLRGFVQLMSEDKSSKHSLYYGIMLEELDRINFIVTELLMLGKPQADHYKMKRPETLVEDVTSLFGSEALLHNVQIFTEFEEDLPLVRCEETQIKQVFLNVLKNAVEAMSEGGNVVIKVFVQEQTKLVFRFIDQGHGISKEMLGKLGEPFYTTKDKGTGLGLLVSFKIIKYHHGSVKIDSVVNVGTTFDVILPISF</sequence>
<dbReference type="RefSeq" id="WP_094234996.1">
    <property type="nucleotide sequence ID" value="NZ_CP022657.1"/>
</dbReference>
<evidence type="ECO:0000259" key="13">
    <source>
        <dbReference type="PROSITE" id="PS50113"/>
    </source>
</evidence>
<dbReference type="SMART" id="SM00091">
    <property type="entry name" value="PAS"/>
    <property type="match status" value="1"/>
</dbReference>
<dbReference type="NCBIfam" id="TIGR00229">
    <property type="entry name" value="sensory_box"/>
    <property type="match status" value="1"/>
</dbReference>
<evidence type="ECO:0000256" key="7">
    <source>
        <dbReference type="ARBA" id="ARBA00022840"/>
    </source>
</evidence>
<keyword evidence="10" id="KW-0472">Membrane</keyword>
<proteinExistence type="predicted"/>
<organism evidence="14 15">
    <name type="scientific">Tumebacillus algifaecis</name>
    <dbReference type="NCBI Taxonomy" id="1214604"/>
    <lineage>
        <taxon>Bacteria</taxon>
        <taxon>Bacillati</taxon>
        <taxon>Bacillota</taxon>
        <taxon>Bacilli</taxon>
        <taxon>Bacillales</taxon>
        <taxon>Alicyclobacillaceae</taxon>
        <taxon>Tumebacillus</taxon>
    </lineage>
</organism>
<dbReference type="KEGG" id="tab:CIG75_01270"/>
<feature type="domain" description="Histidine kinase" evidence="11">
    <location>
        <begin position="203"/>
        <end position="409"/>
    </location>
</feature>
<keyword evidence="4" id="KW-0808">Transferase</keyword>
<dbReference type="InterPro" id="IPR036890">
    <property type="entry name" value="HATPase_C_sf"/>
</dbReference>
<dbReference type="Gene3D" id="3.30.565.10">
    <property type="entry name" value="Histidine kinase-like ATPase, C-terminal domain"/>
    <property type="match status" value="1"/>
</dbReference>
<dbReference type="PANTHER" id="PTHR43065">
    <property type="entry name" value="SENSOR HISTIDINE KINASE"/>
    <property type="match status" value="1"/>
</dbReference>
<dbReference type="SMART" id="SM00388">
    <property type="entry name" value="HisKA"/>
    <property type="match status" value="1"/>
</dbReference>
<keyword evidence="7" id="KW-0067">ATP-binding</keyword>
<evidence type="ECO:0000256" key="8">
    <source>
        <dbReference type="ARBA" id="ARBA00022969"/>
    </source>
</evidence>
<accession>A0A223CWS4</accession>
<keyword evidence="8" id="KW-0749">Sporulation</keyword>
<dbReference type="InterPro" id="IPR036097">
    <property type="entry name" value="HisK_dim/P_sf"/>
</dbReference>
<dbReference type="PROSITE" id="PS50109">
    <property type="entry name" value="HIS_KIN"/>
    <property type="match status" value="1"/>
</dbReference>
<evidence type="ECO:0000256" key="6">
    <source>
        <dbReference type="ARBA" id="ARBA00022777"/>
    </source>
</evidence>
<dbReference type="InterPro" id="IPR001610">
    <property type="entry name" value="PAC"/>
</dbReference>
<dbReference type="Pfam" id="PF08448">
    <property type="entry name" value="PAS_4"/>
    <property type="match status" value="1"/>
</dbReference>
<evidence type="ECO:0000256" key="5">
    <source>
        <dbReference type="ARBA" id="ARBA00022741"/>
    </source>
</evidence>
<dbReference type="InterPro" id="IPR005467">
    <property type="entry name" value="His_kinase_dom"/>
</dbReference>
<evidence type="ECO:0000259" key="12">
    <source>
        <dbReference type="PROSITE" id="PS50112"/>
    </source>
</evidence>
<dbReference type="SMART" id="SM00086">
    <property type="entry name" value="PAC"/>
    <property type="match status" value="1"/>
</dbReference>